<dbReference type="Pfam" id="PF05637">
    <property type="entry name" value="Glyco_transf_34"/>
    <property type="match status" value="1"/>
</dbReference>
<dbReference type="EMBL" id="HBFA01022954">
    <property type="protein sequence ID" value="CAD8673180.1"/>
    <property type="molecule type" value="Transcribed_RNA"/>
</dbReference>
<evidence type="ECO:0008006" key="5">
    <source>
        <dbReference type="Google" id="ProtNLM"/>
    </source>
</evidence>
<comment type="similarity">
    <text evidence="1">Belongs to the glycosyltransferase 34 family.</text>
</comment>
<evidence type="ECO:0000256" key="2">
    <source>
        <dbReference type="ARBA" id="ARBA00022676"/>
    </source>
</evidence>
<name>A0A7S0WMD0_9CHLO</name>
<accession>A0A7S0WMD0</accession>
<reference evidence="4" key="1">
    <citation type="submission" date="2021-01" db="EMBL/GenBank/DDBJ databases">
        <authorList>
            <person name="Corre E."/>
            <person name="Pelletier E."/>
            <person name="Niang G."/>
            <person name="Scheremetjew M."/>
            <person name="Finn R."/>
            <person name="Kale V."/>
            <person name="Holt S."/>
            <person name="Cochrane G."/>
            <person name="Meng A."/>
            <person name="Brown T."/>
            <person name="Cohen L."/>
        </authorList>
    </citation>
    <scope>NUCLEOTIDE SEQUENCE</scope>
    <source>
        <strain evidence="4">CCMP722</strain>
    </source>
</reference>
<proteinExistence type="inferred from homology"/>
<dbReference type="GO" id="GO:0016757">
    <property type="term" value="F:glycosyltransferase activity"/>
    <property type="evidence" value="ECO:0007669"/>
    <property type="project" value="UniProtKB-KW"/>
</dbReference>
<dbReference type="AlphaFoldDB" id="A0A7S0WMD0"/>
<dbReference type="SUPFAM" id="SSF53448">
    <property type="entry name" value="Nucleotide-diphospho-sugar transferases"/>
    <property type="match status" value="1"/>
</dbReference>
<dbReference type="PANTHER" id="PTHR31306:SF4">
    <property type="entry name" value="ALPHA-1,2-GALACTOSYLTRANSFERASE"/>
    <property type="match status" value="1"/>
</dbReference>
<sequence length="359" mass="41414">MFLALKSLLSLRSVFFIALGIVFTSISFAYHKPVTDPAVRHHEPQVGSRFGVLSACVLPGSPFQKPTMYTREVVQRSLLNKLDYCSQHGDTTCHLSTNSSDTCNSFVWEKEFMLLRHLHEHEWLLWVDCDALIVNVSLSLDSVSQHAQLNEDLIVYRDRNFYNLGVLMIRSSPWSEWFLRELLNMRDWIEYLGGSWRDQKALTILLDKYPDIHSRIRVVEASVINSYAPRFHPGDFIYHQVNCKYSKAGGKAKINKCQSKFLEQAQRSREGRGHYGQQLNAKMPHVEDLELKVSKVRPTLLESFRCMVRKLALIYLDTSKPHHFPTKPYTTLHDDVKADARPRRAETIHIIGTARIDTA</sequence>
<dbReference type="InterPro" id="IPR008630">
    <property type="entry name" value="Glyco_trans_34"/>
</dbReference>
<protein>
    <recommendedName>
        <fullName evidence="5">Glycosyltransferase</fullName>
    </recommendedName>
</protein>
<gene>
    <name evidence="4" type="ORF">POBO1169_LOCUS11658</name>
</gene>
<keyword evidence="3" id="KW-0808">Transferase</keyword>
<dbReference type="GO" id="GO:0000139">
    <property type="term" value="C:Golgi membrane"/>
    <property type="evidence" value="ECO:0007669"/>
    <property type="project" value="TreeGrafter"/>
</dbReference>
<keyword evidence="2" id="KW-0328">Glycosyltransferase</keyword>
<dbReference type="GO" id="GO:0006487">
    <property type="term" value="P:protein N-linked glycosylation"/>
    <property type="evidence" value="ECO:0007669"/>
    <property type="project" value="TreeGrafter"/>
</dbReference>
<dbReference type="PANTHER" id="PTHR31306">
    <property type="entry name" value="ALPHA-1,6-MANNOSYLTRANSFERASE MNN11-RELATED"/>
    <property type="match status" value="1"/>
</dbReference>
<evidence type="ECO:0000256" key="3">
    <source>
        <dbReference type="ARBA" id="ARBA00022679"/>
    </source>
</evidence>
<evidence type="ECO:0000313" key="4">
    <source>
        <dbReference type="EMBL" id="CAD8673180.1"/>
    </source>
</evidence>
<organism evidence="4">
    <name type="scientific">Pyramimonas obovata</name>
    <dbReference type="NCBI Taxonomy" id="1411642"/>
    <lineage>
        <taxon>Eukaryota</taxon>
        <taxon>Viridiplantae</taxon>
        <taxon>Chlorophyta</taxon>
        <taxon>Pyramimonadophyceae</taxon>
        <taxon>Pyramimonadales</taxon>
        <taxon>Pyramimonadaceae</taxon>
        <taxon>Pyramimonas</taxon>
        <taxon>Pyramimonas incertae sedis</taxon>
    </lineage>
</organism>
<dbReference type="Gene3D" id="3.90.550.10">
    <property type="entry name" value="Spore Coat Polysaccharide Biosynthesis Protein SpsA, Chain A"/>
    <property type="match status" value="1"/>
</dbReference>
<evidence type="ECO:0000256" key="1">
    <source>
        <dbReference type="ARBA" id="ARBA00005664"/>
    </source>
</evidence>
<dbReference type="InterPro" id="IPR029044">
    <property type="entry name" value="Nucleotide-diphossugar_trans"/>
</dbReference>